<dbReference type="PROSITE" id="PS50837">
    <property type="entry name" value="NACHT"/>
    <property type="match status" value="1"/>
</dbReference>
<keyword evidence="1" id="KW-0677">Repeat</keyword>
<evidence type="ECO:0000313" key="4">
    <source>
        <dbReference type="Proteomes" id="UP000567179"/>
    </source>
</evidence>
<dbReference type="InterPro" id="IPR027417">
    <property type="entry name" value="P-loop_NTPase"/>
</dbReference>
<feature type="domain" description="NACHT" evidence="2">
    <location>
        <begin position="142"/>
        <end position="292"/>
    </location>
</feature>
<protein>
    <recommendedName>
        <fullName evidence="2">NACHT domain-containing protein</fullName>
    </recommendedName>
</protein>
<name>A0A8H5ARE7_9AGAR</name>
<dbReference type="PANTHER" id="PTHR10039">
    <property type="entry name" value="AMELOGENIN"/>
    <property type="match status" value="1"/>
</dbReference>
<dbReference type="InterPro" id="IPR056884">
    <property type="entry name" value="NPHP3-like_N"/>
</dbReference>
<organism evidence="3 4">
    <name type="scientific">Psilocybe cf. subviscida</name>
    <dbReference type="NCBI Taxonomy" id="2480587"/>
    <lineage>
        <taxon>Eukaryota</taxon>
        <taxon>Fungi</taxon>
        <taxon>Dikarya</taxon>
        <taxon>Basidiomycota</taxon>
        <taxon>Agaricomycotina</taxon>
        <taxon>Agaricomycetes</taxon>
        <taxon>Agaricomycetidae</taxon>
        <taxon>Agaricales</taxon>
        <taxon>Agaricineae</taxon>
        <taxon>Strophariaceae</taxon>
        <taxon>Psilocybe</taxon>
    </lineage>
</organism>
<comment type="caution">
    <text evidence="3">The sequence shown here is derived from an EMBL/GenBank/DDBJ whole genome shotgun (WGS) entry which is preliminary data.</text>
</comment>
<dbReference type="OrthoDB" id="5967843at2759"/>
<dbReference type="EMBL" id="JAACJJ010000059">
    <property type="protein sequence ID" value="KAF5309573.1"/>
    <property type="molecule type" value="Genomic_DNA"/>
</dbReference>
<dbReference type="SUPFAM" id="SSF52540">
    <property type="entry name" value="P-loop containing nucleoside triphosphate hydrolases"/>
    <property type="match status" value="1"/>
</dbReference>
<accession>A0A8H5ARE7</accession>
<dbReference type="Gene3D" id="3.40.50.300">
    <property type="entry name" value="P-loop containing nucleotide triphosphate hydrolases"/>
    <property type="match status" value="1"/>
</dbReference>
<evidence type="ECO:0000313" key="3">
    <source>
        <dbReference type="EMBL" id="KAF5309573.1"/>
    </source>
</evidence>
<sequence>MYNSSHASWRSSRPPPRCPFCFLNLDMKADPCVEPTYTHANRQATKHTAATSPTDPSVTGTVVSMFNNAKNTYIAGGSFSITTNVNTVNGPSLDVVHKRAAPHAILNAGGRADEVRCHPGTREEVLGRIEKWRNAQDSLTPPIFWLSGPAGAGKTAIVQTVAERCNAKREPQANFFFFRTDSTRNSLSSLVATLVHQIILLYPSLRDSVATVLSTNPLILDSVLEDQLTQLIVTPLEDFRQSSSSYLAPLLLIDGLDECESENKCSQRQILHAFDKVLAERSCPFRLLVASRDESQIRAAFNDISSQFLSLYLDDQFFPDSDIQTFVEDEFKRVRKTHPLANTLNASWPSVQEVEDMVNKSSGHFIYAATVMRFILNSSASPMLSLATVQGAAQISTRSPFSHLDTIYMFILSRVNDQEALKDILHAQLLIQDASQREYGKRTSFRQMELAKLLEVYNPIYTQTRIRSCLADLTPIAQYRFCHLLFHHASFPDYLLDESRSGNYYVDIDAFNIEILPAVWKELQVSTRLSLELEIIAYQGLFRLRQLPPGFLNTLIALDPIFFLNFLASGGADEAANIFKHVYDLCACDDDATKYKCILRQWIDFKMKSEPLEYRLITEGTTNSIWPPCSNRYLAMACIDHDFMIEPLNHVTIALRPETDSDAHETALWLNNLLHRIHREIYHTNPEEYDLRLQEWLSWAAWNNIPMDRAGDLPINAWWYFRQSRIEKWLASRLRLGG</sequence>
<keyword evidence="4" id="KW-1185">Reference proteome</keyword>
<evidence type="ECO:0000259" key="2">
    <source>
        <dbReference type="PROSITE" id="PS50837"/>
    </source>
</evidence>
<proteinExistence type="predicted"/>
<gene>
    <name evidence="3" type="ORF">D9619_012427</name>
</gene>
<reference evidence="3 4" key="1">
    <citation type="journal article" date="2020" name="ISME J.">
        <title>Uncovering the hidden diversity of litter-decomposition mechanisms in mushroom-forming fungi.</title>
        <authorList>
            <person name="Floudas D."/>
            <person name="Bentzer J."/>
            <person name="Ahren D."/>
            <person name="Johansson T."/>
            <person name="Persson P."/>
            <person name="Tunlid A."/>
        </authorList>
    </citation>
    <scope>NUCLEOTIDE SEQUENCE [LARGE SCALE GENOMIC DNA]</scope>
    <source>
        <strain evidence="3 4">CBS 101986</strain>
    </source>
</reference>
<dbReference type="Proteomes" id="UP000567179">
    <property type="component" value="Unassembled WGS sequence"/>
</dbReference>
<evidence type="ECO:0000256" key="1">
    <source>
        <dbReference type="ARBA" id="ARBA00022737"/>
    </source>
</evidence>
<dbReference type="InterPro" id="IPR007111">
    <property type="entry name" value="NACHT_NTPase"/>
</dbReference>
<dbReference type="AlphaFoldDB" id="A0A8H5ARE7"/>
<dbReference type="PANTHER" id="PTHR10039:SF17">
    <property type="entry name" value="FUNGAL STAND N-TERMINAL GOODBYE DOMAIN-CONTAINING PROTEIN-RELATED"/>
    <property type="match status" value="1"/>
</dbReference>
<dbReference type="Pfam" id="PF24883">
    <property type="entry name" value="NPHP3_N"/>
    <property type="match status" value="1"/>
</dbReference>